<reference evidence="2" key="1">
    <citation type="journal article" date="2020" name="Cell">
        <title>Large-Scale Comparative Analyses of Tick Genomes Elucidate Their Genetic Diversity and Vector Capacities.</title>
        <authorList>
            <consortium name="Tick Genome and Microbiome Consortium (TIGMIC)"/>
            <person name="Jia N."/>
            <person name="Wang J."/>
            <person name="Shi W."/>
            <person name="Du L."/>
            <person name="Sun Y."/>
            <person name="Zhan W."/>
            <person name="Jiang J.F."/>
            <person name="Wang Q."/>
            <person name="Zhang B."/>
            <person name="Ji P."/>
            <person name="Bell-Sakyi L."/>
            <person name="Cui X.M."/>
            <person name="Yuan T.T."/>
            <person name="Jiang B.G."/>
            <person name="Yang W.F."/>
            <person name="Lam T.T."/>
            <person name="Chang Q.C."/>
            <person name="Ding S.J."/>
            <person name="Wang X.J."/>
            <person name="Zhu J.G."/>
            <person name="Ruan X.D."/>
            <person name="Zhao L."/>
            <person name="Wei J.T."/>
            <person name="Ye R.Z."/>
            <person name="Que T.C."/>
            <person name="Du C.H."/>
            <person name="Zhou Y.H."/>
            <person name="Cheng J.X."/>
            <person name="Dai P.F."/>
            <person name="Guo W.B."/>
            <person name="Han X.H."/>
            <person name="Huang E.J."/>
            <person name="Li L.F."/>
            <person name="Wei W."/>
            <person name="Gao Y.C."/>
            <person name="Liu J.Z."/>
            <person name="Shao H.Z."/>
            <person name="Wang X."/>
            <person name="Wang C.C."/>
            <person name="Yang T.C."/>
            <person name="Huo Q.B."/>
            <person name="Li W."/>
            <person name="Chen H.Y."/>
            <person name="Chen S.E."/>
            <person name="Zhou L.G."/>
            <person name="Ni X.B."/>
            <person name="Tian J.H."/>
            <person name="Sheng Y."/>
            <person name="Liu T."/>
            <person name="Pan Y.S."/>
            <person name="Xia L.Y."/>
            <person name="Li J."/>
            <person name="Zhao F."/>
            <person name="Cao W.C."/>
        </authorList>
    </citation>
    <scope>NUCLEOTIDE SEQUENCE</scope>
    <source>
        <strain evidence="2">Rsan-2018</strain>
    </source>
</reference>
<evidence type="ECO:0000313" key="2">
    <source>
        <dbReference type="EMBL" id="KAH7935325.1"/>
    </source>
</evidence>
<comment type="caution">
    <text evidence="2">The sequence shown here is derived from an EMBL/GenBank/DDBJ whole genome shotgun (WGS) entry which is preliminary data.</text>
</comment>
<dbReference type="AlphaFoldDB" id="A0A9D4SNI6"/>
<feature type="compositionally biased region" description="Basic residues" evidence="1">
    <location>
        <begin position="11"/>
        <end position="22"/>
    </location>
</feature>
<name>A0A9D4SNI6_RHISA</name>
<sequence length="289" mass="32600">MVAGLVGVKGQHQKPSARRYTHSPHQPPPVGPELIVRSFAREHDRYDRLKNSGPVSATAVAAVTTPDERSLRQRTQEIVQEEQKKLVAAPNDCAILSVTEVVRQEIRQALSLREPNSDTIKPTYVDIVRRQPSNEPSSQQYHKQQSSTSPWYYRETLTPMRSPDYRLLCFHCGEAGYPGFPSTTTRRYFNGRPNIDTSMTTSRDDSPGCVLVGRELSGSCKVLGDGFHGGGMHIFAKRIESLMMRWFRSANDRTKPHELLVFDADGMPCYHRLHVNGEAKPVQLPRLFS</sequence>
<dbReference type="Proteomes" id="UP000821837">
    <property type="component" value="Unassembled WGS sequence"/>
</dbReference>
<accession>A0A9D4SNI6</accession>
<reference evidence="2" key="2">
    <citation type="submission" date="2021-09" db="EMBL/GenBank/DDBJ databases">
        <authorList>
            <person name="Jia N."/>
            <person name="Wang J."/>
            <person name="Shi W."/>
            <person name="Du L."/>
            <person name="Sun Y."/>
            <person name="Zhan W."/>
            <person name="Jiang J."/>
            <person name="Wang Q."/>
            <person name="Zhang B."/>
            <person name="Ji P."/>
            <person name="Sakyi L.B."/>
            <person name="Cui X."/>
            <person name="Yuan T."/>
            <person name="Jiang B."/>
            <person name="Yang W."/>
            <person name="Lam T.T.-Y."/>
            <person name="Chang Q."/>
            <person name="Ding S."/>
            <person name="Wang X."/>
            <person name="Zhu J."/>
            <person name="Ruan X."/>
            <person name="Zhao L."/>
            <person name="Wei J."/>
            <person name="Que T."/>
            <person name="Du C."/>
            <person name="Cheng J."/>
            <person name="Dai P."/>
            <person name="Han X."/>
            <person name="Huang E."/>
            <person name="Gao Y."/>
            <person name="Liu J."/>
            <person name="Shao H."/>
            <person name="Ye R."/>
            <person name="Li L."/>
            <person name="Wei W."/>
            <person name="Wang X."/>
            <person name="Wang C."/>
            <person name="Huo Q."/>
            <person name="Li W."/>
            <person name="Guo W."/>
            <person name="Chen H."/>
            <person name="Chen S."/>
            <person name="Zhou L."/>
            <person name="Zhou L."/>
            <person name="Ni X."/>
            <person name="Tian J."/>
            <person name="Zhou Y."/>
            <person name="Sheng Y."/>
            <person name="Liu T."/>
            <person name="Pan Y."/>
            <person name="Xia L."/>
            <person name="Li J."/>
            <person name="Zhao F."/>
            <person name="Cao W."/>
        </authorList>
    </citation>
    <scope>NUCLEOTIDE SEQUENCE</scope>
    <source>
        <strain evidence="2">Rsan-2018</strain>
        <tissue evidence="2">Larvae</tissue>
    </source>
</reference>
<evidence type="ECO:0000256" key="1">
    <source>
        <dbReference type="SAM" id="MobiDB-lite"/>
    </source>
</evidence>
<protein>
    <submittedName>
        <fullName evidence="2">Uncharacterized protein</fullName>
    </submittedName>
</protein>
<organism evidence="2 3">
    <name type="scientific">Rhipicephalus sanguineus</name>
    <name type="common">Brown dog tick</name>
    <name type="synonym">Ixodes sanguineus</name>
    <dbReference type="NCBI Taxonomy" id="34632"/>
    <lineage>
        <taxon>Eukaryota</taxon>
        <taxon>Metazoa</taxon>
        <taxon>Ecdysozoa</taxon>
        <taxon>Arthropoda</taxon>
        <taxon>Chelicerata</taxon>
        <taxon>Arachnida</taxon>
        <taxon>Acari</taxon>
        <taxon>Parasitiformes</taxon>
        <taxon>Ixodida</taxon>
        <taxon>Ixodoidea</taxon>
        <taxon>Ixodidae</taxon>
        <taxon>Rhipicephalinae</taxon>
        <taxon>Rhipicephalus</taxon>
        <taxon>Rhipicephalus</taxon>
    </lineage>
</organism>
<dbReference type="EMBL" id="JABSTV010001255">
    <property type="protein sequence ID" value="KAH7935325.1"/>
    <property type="molecule type" value="Genomic_DNA"/>
</dbReference>
<evidence type="ECO:0000313" key="3">
    <source>
        <dbReference type="Proteomes" id="UP000821837"/>
    </source>
</evidence>
<gene>
    <name evidence="2" type="ORF">HPB52_005932</name>
</gene>
<feature type="region of interest" description="Disordered" evidence="1">
    <location>
        <begin position="1"/>
        <end position="31"/>
    </location>
</feature>
<proteinExistence type="predicted"/>
<keyword evidence="3" id="KW-1185">Reference proteome</keyword>